<proteinExistence type="predicted"/>
<evidence type="ECO:0000256" key="4">
    <source>
        <dbReference type="ARBA" id="ARBA00023136"/>
    </source>
</evidence>
<keyword evidence="4 5" id="KW-0472">Membrane</keyword>
<reference evidence="7 8" key="1">
    <citation type="journal article" date="2024" name="Proc. Natl. Acad. Sci. U.S.A.">
        <title>The genetic regulatory architecture and epigenomic basis for age-related changes in rattlesnake venom.</title>
        <authorList>
            <person name="Hogan M.P."/>
            <person name="Holding M.L."/>
            <person name="Nystrom G.S."/>
            <person name="Colston T.J."/>
            <person name="Bartlett D.A."/>
            <person name="Mason A.J."/>
            <person name="Ellsworth S.A."/>
            <person name="Rautsaw R.M."/>
            <person name="Lawrence K.C."/>
            <person name="Strickland J.L."/>
            <person name="He B."/>
            <person name="Fraser P."/>
            <person name="Margres M.J."/>
            <person name="Gilbert D.M."/>
            <person name="Gibbs H.L."/>
            <person name="Parkinson C.L."/>
            <person name="Rokyta D.R."/>
        </authorList>
    </citation>
    <scope>NUCLEOTIDE SEQUENCE [LARGE SCALE GENOMIC DNA]</scope>
    <source>
        <strain evidence="7">DRR0105</strain>
    </source>
</reference>
<protein>
    <submittedName>
        <fullName evidence="7">G-protein coupled receptor 39</fullName>
    </submittedName>
</protein>
<dbReference type="InterPro" id="IPR017452">
    <property type="entry name" value="GPCR_Rhodpsn_7TM"/>
</dbReference>
<dbReference type="GO" id="GO:0016020">
    <property type="term" value="C:membrane"/>
    <property type="evidence" value="ECO:0007669"/>
    <property type="project" value="UniProtKB-SubCell"/>
</dbReference>
<dbReference type="AlphaFoldDB" id="A0AAW1CA34"/>
<name>A0AAW1CA34_CROAD</name>
<dbReference type="PANTHER" id="PTHR46752">
    <property type="entry name" value="G-PROTEIN COUPLED RECEPTOR 39"/>
    <property type="match status" value="1"/>
</dbReference>
<gene>
    <name evidence="7" type="ORF">NXF25_001743</name>
</gene>
<dbReference type="GO" id="GO:0004930">
    <property type="term" value="F:G protein-coupled receptor activity"/>
    <property type="evidence" value="ECO:0007669"/>
    <property type="project" value="InterPro"/>
</dbReference>
<evidence type="ECO:0000259" key="6">
    <source>
        <dbReference type="PROSITE" id="PS50262"/>
    </source>
</evidence>
<dbReference type="Gene3D" id="1.20.1070.10">
    <property type="entry name" value="Rhodopsin 7-helix transmembrane proteins"/>
    <property type="match status" value="1"/>
</dbReference>
<dbReference type="InterPro" id="IPR052676">
    <property type="entry name" value="Zinc-sensing_GPCR"/>
</dbReference>
<sequence>MEHLSFFGWSPAAHKVVSSIKAKKEDHRQKLKLKMGGELGAVSSVEHFLSSVSLKTVFLMDAPNEQDCWHLIDHSHVKDFEVDRWAKITLALIYSFIFVAGILGNSVTIQTSKILQKKGYMQKAVTDHMISLACSDLLVILLGMPVEFYSIIWNPFSTTKGDITCKLYSFLFEACSYATVLHVATLSFEREQRIQKTDSYLSR</sequence>
<dbReference type="PROSITE" id="PS50262">
    <property type="entry name" value="G_PROTEIN_RECEP_F1_2"/>
    <property type="match status" value="1"/>
</dbReference>
<dbReference type="PANTHER" id="PTHR46752:SF1">
    <property type="entry name" value="G-PROTEIN COUPLED RECEPTOR 39"/>
    <property type="match status" value="1"/>
</dbReference>
<dbReference type="InterPro" id="IPR000276">
    <property type="entry name" value="GPCR_Rhodpsn"/>
</dbReference>
<dbReference type="Pfam" id="PF00001">
    <property type="entry name" value="7tm_1"/>
    <property type="match status" value="1"/>
</dbReference>
<keyword evidence="3 5" id="KW-1133">Transmembrane helix</keyword>
<feature type="transmembrane region" description="Helical" evidence="5">
    <location>
        <begin position="130"/>
        <end position="152"/>
    </location>
</feature>
<dbReference type="EMBL" id="JAOTOJ010000001">
    <property type="protein sequence ID" value="KAK9410568.1"/>
    <property type="molecule type" value="Genomic_DNA"/>
</dbReference>
<evidence type="ECO:0000313" key="7">
    <source>
        <dbReference type="EMBL" id="KAK9410568.1"/>
    </source>
</evidence>
<feature type="transmembrane region" description="Helical" evidence="5">
    <location>
        <begin position="167"/>
        <end position="188"/>
    </location>
</feature>
<evidence type="ECO:0000256" key="1">
    <source>
        <dbReference type="ARBA" id="ARBA00004370"/>
    </source>
</evidence>
<keyword evidence="7" id="KW-0675">Receptor</keyword>
<comment type="caution">
    <text evidence="7">The sequence shown here is derived from an EMBL/GenBank/DDBJ whole genome shotgun (WGS) entry which is preliminary data.</text>
</comment>
<feature type="domain" description="G-protein coupled receptors family 1 profile" evidence="6">
    <location>
        <begin position="104"/>
        <end position="203"/>
    </location>
</feature>
<evidence type="ECO:0000256" key="2">
    <source>
        <dbReference type="ARBA" id="ARBA00022692"/>
    </source>
</evidence>
<accession>A0AAW1CA34</accession>
<dbReference type="PRINTS" id="PR00237">
    <property type="entry name" value="GPCRRHODOPSN"/>
</dbReference>
<comment type="subcellular location">
    <subcellularLocation>
        <location evidence="1">Membrane</location>
    </subcellularLocation>
</comment>
<evidence type="ECO:0000256" key="5">
    <source>
        <dbReference type="SAM" id="Phobius"/>
    </source>
</evidence>
<dbReference type="Proteomes" id="UP001474421">
    <property type="component" value="Unassembled WGS sequence"/>
</dbReference>
<organism evidence="7 8">
    <name type="scientific">Crotalus adamanteus</name>
    <name type="common">Eastern diamondback rattlesnake</name>
    <dbReference type="NCBI Taxonomy" id="8729"/>
    <lineage>
        <taxon>Eukaryota</taxon>
        <taxon>Metazoa</taxon>
        <taxon>Chordata</taxon>
        <taxon>Craniata</taxon>
        <taxon>Vertebrata</taxon>
        <taxon>Euteleostomi</taxon>
        <taxon>Lepidosauria</taxon>
        <taxon>Squamata</taxon>
        <taxon>Bifurcata</taxon>
        <taxon>Unidentata</taxon>
        <taxon>Episquamata</taxon>
        <taxon>Toxicofera</taxon>
        <taxon>Serpentes</taxon>
        <taxon>Colubroidea</taxon>
        <taxon>Viperidae</taxon>
        <taxon>Crotalinae</taxon>
        <taxon>Crotalus</taxon>
    </lineage>
</organism>
<dbReference type="SUPFAM" id="SSF81321">
    <property type="entry name" value="Family A G protein-coupled receptor-like"/>
    <property type="match status" value="1"/>
</dbReference>
<keyword evidence="2 5" id="KW-0812">Transmembrane</keyword>
<evidence type="ECO:0000313" key="8">
    <source>
        <dbReference type="Proteomes" id="UP001474421"/>
    </source>
</evidence>
<feature type="transmembrane region" description="Helical" evidence="5">
    <location>
        <begin position="88"/>
        <end position="109"/>
    </location>
</feature>
<evidence type="ECO:0000256" key="3">
    <source>
        <dbReference type="ARBA" id="ARBA00022989"/>
    </source>
</evidence>
<keyword evidence="8" id="KW-1185">Reference proteome</keyword>